<evidence type="ECO:0000313" key="4">
    <source>
        <dbReference type="EMBL" id="ADU39140.1"/>
    </source>
</evidence>
<evidence type="ECO:0000259" key="3">
    <source>
        <dbReference type="Pfam" id="PF16697"/>
    </source>
</evidence>
<dbReference type="eggNOG" id="ENOG5032XU4">
    <property type="taxonomic scope" value="Bacteria"/>
</dbReference>
<organism evidence="4 5">
    <name type="scientific">Variovorax paradoxus (strain EPS)</name>
    <dbReference type="NCBI Taxonomy" id="595537"/>
    <lineage>
        <taxon>Bacteria</taxon>
        <taxon>Pseudomonadati</taxon>
        <taxon>Pseudomonadota</taxon>
        <taxon>Betaproteobacteria</taxon>
        <taxon>Burkholderiales</taxon>
        <taxon>Comamonadaceae</taxon>
        <taxon>Variovorax</taxon>
    </lineage>
</organism>
<evidence type="ECO:0000256" key="1">
    <source>
        <dbReference type="SAM" id="MobiDB-lite"/>
    </source>
</evidence>
<feature type="domain" description="YscD cytoplasmic" evidence="3">
    <location>
        <begin position="60"/>
        <end position="149"/>
    </location>
</feature>
<dbReference type="HOGENOM" id="CLU_631180_0_0_4"/>
<dbReference type="AlphaFoldDB" id="E6V261"/>
<keyword evidence="2" id="KW-0472">Membrane</keyword>
<keyword evidence="2" id="KW-0812">Transmembrane</keyword>
<name>E6V261_VARPE</name>
<dbReference type="Proteomes" id="UP000008917">
    <property type="component" value="Chromosome"/>
</dbReference>
<reference evidence="4 5" key="2">
    <citation type="journal article" date="2013" name="Genome Announc.">
        <title>Genome of the Root-Associated Plant Growth-Promoting Bacterium Variovorax paradoxus Strain EPS.</title>
        <authorList>
            <person name="Han J.I."/>
            <person name="Spain J.C."/>
            <person name="Leadbetter J.R."/>
            <person name="Ovchinnikova G."/>
            <person name="Goodwin L.A."/>
            <person name="Han C.S."/>
            <person name="Woyke T."/>
            <person name="Davenport K.W."/>
            <person name="Orwin P.M."/>
        </authorList>
    </citation>
    <scope>NUCLEOTIDE SEQUENCE [LARGE SCALE GENOMIC DNA]</scope>
    <source>
        <strain evidence="4 5">EPS</strain>
    </source>
</reference>
<protein>
    <submittedName>
        <fullName evidence="4">Forkhead-associated protein</fullName>
    </submittedName>
</protein>
<sequence length="421" mass="44667">MSMAKETLPGDRLEPAGAIADDVSDAPAALLDGKPGEQTKGGGDVEAAAANALATGWCLRFLSGAVKGRTIALRPGMNVLGSAPECEVMLPGGDVLPRHLVFSVGELVVTLQRLGTASSRLNGAPMLAPRRSVVAGDIVSIGQIDFQLDRSYAPDPREDRMFAPPQRGTQQSDSGALGESAPAGRLGFWVAGVLVLAAVLGIAVVLAGAGRWSIGDGSRSVNLSAVEKALAPFPEVEVLATGGGQFSVKGYVESRERRQKLEQAMAPFGRNVSVHAHTAEDMVEQARRYVGDPGVAVTYTGQGRLVLSGTVEDSAVRQKIRRLSEDLHPSVLVYDKVSYREKPKPENKDDDLRARWEGWQSVLPSRMVSITEDADGLRHIQLSNGSRYYEGSVLQSGAELKRIDADGLVLSGGVPSKKTPR</sequence>
<keyword evidence="2" id="KW-1133">Transmembrane helix</keyword>
<dbReference type="KEGG" id="vpe:Varpa_4980"/>
<gene>
    <name evidence="4" type="ordered locus">Varpa_4980</name>
</gene>
<dbReference type="CDD" id="cd00060">
    <property type="entry name" value="FHA"/>
    <property type="match status" value="1"/>
</dbReference>
<dbReference type="STRING" id="595537.Varpa_4980"/>
<feature type="transmembrane region" description="Helical" evidence="2">
    <location>
        <begin position="186"/>
        <end position="209"/>
    </location>
</feature>
<dbReference type="InterPro" id="IPR032030">
    <property type="entry name" value="YscD_cytoplasmic_dom"/>
</dbReference>
<feature type="region of interest" description="Disordered" evidence="1">
    <location>
        <begin position="155"/>
        <end position="178"/>
    </location>
</feature>
<accession>E6V261</accession>
<evidence type="ECO:0000256" key="2">
    <source>
        <dbReference type="SAM" id="Phobius"/>
    </source>
</evidence>
<dbReference type="EMBL" id="CP002417">
    <property type="protein sequence ID" value="ADU39140.1"/>
    <property type="molecule type" value="Genomic_DNA"/>
</dbReference>
<reference evidence="5" key="1">
    <citation type="submission" date="2010-12" db="EMBL/GenBank/DDBJ databases">
        <title>Complete sequence of Variovorax paradoxus EPS.</title>
        <authorList>
            <consortium name="US DOE Joint Genome Institute"/>
            <person name="Lucas S."/>
            <person name="Copeland A."/>
            <person name="Lapidus A."/>
            <person name="Cheng J.-F."/>
            <person name="Goodwin L."/>
            <person name="Pitluck S."/>
            <person name="Teshima H."/>
            <person name="Detter J.C."/>
            <person name="Han C."/>
            <person name="Tapia R."/>
            <person name="Land M."/>
            <person name="Hauser L."/>
            <person name="Kyrpides N."/>
            <person name="Ivanova N."/>
            <person name="Ovchinnikova G."/>
            <person name="Orwin P."/>
            <person name="Han J.-I.G."/>
            <person name="Woyke T."/>
        </authorList>
    </citation>
    <scope>NUCLEOTIDE SEQUENCE [LARGE SCALE GENOMIC DNA]</scope>
    <source>
        <strain evidence="5">EPS</strain>
    </source>
</reference>
<dbReference type="Gene3D" id="2.60.200.20">
    <property type="match status" value="1"/>
</dbReference>
<proteinExistence type="predicted"/>
<dbReference type="SUPFAM" id="SSF49879">
    <property type="entry name" value="SMAD/FHA domain"/>
    <property type="match status" value="1"/>
</dbReference>
<evidence type="ECO:0000313" key="5">
    <source>
        <dbReference type="Proteomes" id="UP000008917"/>
    </source>
</evidence>
<dbReference type="InterPro" id="IPR008984">
    <property type="entry name" value="SMAD_FHA_dom_sf"/>
</dbReference>
<dbReference type="Pfam" id="PF16697">
    <property type="entry name" value="Yop-YscD_cpl"/>
    <property type="match status" value="1"/>
</dbReference>